<dbReference type="AlphaFoldDB" id="A0ABD3D4C5"/>
<accession>A0ABD3D4C5</accession>
<dbReference type="GO" id="GO:0005737">
    <property type="term" value="C:cytoplasm"/>
    <property type="evidence" value="ECO:0007669"/>
    <property type="project" value="UniProtKB-ARBA"/>
</dbReference>
<keyword evidence="5" id="KW-1185">Reference proteome</keyword>
<feature type="repeat" description="PPR" evidence="3">
    <location>
        <begin position="96"/>
        <end position="130"/>
    </location>
</feature>
<dbReference type="Proteomes" id="UP001632038">
    <property type="component" value="Unassembled WGS sequence"/>
</dbReference>
<organism evidence="4 5">
    <name type="scientific">Castilleja foliolosa</name>
    <dbReference type="NCBI Taxonomy" id="1961234"/>
    <lineage>
        <taxon>Eukaryota</taxon>
        <taxon>Viridiplantae</taxon>
        <taxon>Streptophyta</taxon>
        <taxon>Embryophyta</taxon>
        <taxon>Tracheophyta</taxon>
        <taxon>Spermatophyta</taxon>
        <taxon>Magnoliopsida</taxon>
        <taxon>eudicotyledons</taxon>
        <taxon>Gunneridae</taxon>
        <taxon>Pentapetalae</taxon>
        <taxon>asterids</taxon>
        <taxon>lamiids</taxon>
        <taxon>Lamiales</taxon>
        <taxon>Orobanchaceae</taxon>
        <taxon>Pedicularideae</taxon>
        <taxon>Castillejinae</taxon>
        <taxon>Castilleja</taxon>
    </lineage>
</organism>
<feature type="repeat" description="PPR" evidence="3">
    <location>
        <begin position="364"/>
        <end position="398"/>
    </location>
</feature>
<dbReference type="Pfam" id="PF20431">
    <property type="entry name" value="E_motif"/>
    <property type="match status" value="1"/>
</dbReference>
<sequence length="681" mass="76088">MVSLFVTSVIYLPHRLRLLIPHHLRFPLSSSDSAAAVIYGLNSCRNLQILKQTHALFIVSNGQEHGFDVASKLASLYIINDLSSSVSVLKDTKEPNSFIWNAVIKAHINSRLVESAFFVFKLMRKKGVSCDGYTFPILSKVAVLLESGGTCFAGMIHCMGMRMGFQSDVYFCNTMIEAYMKTGCFWNALKVFDEMPSRDLVSWTSMISGCVSEGNTSRAFGFLNEMRREVEPNEVTLIVMLQTCPSVLEVRQFHGYVIKCGSSIDQSLKNSILKKYIDFGIANDSRVLFGETGSRDVVSWNIMIHLYSSKGNSTKAIDCLNKMMCEVKPSIETFTLIISGLGEFENHSHGKQVHCLALKSGFFDDILSTCLLDLYAKSGYFEEAIELFKQMLAAKVKPEPENMRSFVVACMHLGALRLGKAVHGYFIRNYFSEEGARSLETSILNMYVKCGDIFSARNCFNKILVKDLVTWSSMIEGYGTHGLGFEALQVFDEMMVENIKPNSITFLSLLSACSHSGLLHEGCEALNSMKWKFGIEPELDHYTCVVDLLGRSGKIKEALSIILKKVVIPDSKIWSALLSAARVHEDRKIGAYAAEKVLGLESDNAGYYTLCSNVNASLKRWDEVEEVRSVMKEMNLVKCPGWSCLEVKGVVHGFVSGDRLHCRVDEIYAMLECLNRNGLEV</sequence>
<evidence type="ECO:0000256" key="3">
    <source>
        <dbReference type="PROSITE-ProRule" id="PRU00708"/>
    </source>
</evidence>
<comment type="similarity">
    <text evidence="2">Belongs to the PPR family. PCMP-E subfamily.</text>
</comment>
<evidence type="ECO:0000313" key="5">
    <source>
        <dbReference type="Proteomes" id="UP001632038"/>
    </source>
</evidence>
<proteinExistence type="inferred from homology"/>
<dbReference type="EMBL" id="JAVIJP010000026">
    <property type="protein sequence ID" value="KAL3637140.1"/>
    <property type="molecule type" value="Genomic_DNA"/>
</dbReference>
<dbReference type="NCBIfam" id="TIGR00756">
    <property type="entry name" value="PPR"/>
    <property type="match status" value="6"/>
</dbReference>
<dbReference type="InterPro" id="IPR011990">
    <property type="entry name" value="TPR-like_helical_dom_sf"/>
</dbReference>
<dbReference type="Pfam" id="PF13812">
    <property type="entry name" value="PPR_3"/>
    <property type="match status" value="1"/>
</dbReference>
<dbReference type="Gene3D" id="1.25.40.10">
    <property type="entry name" value="Tetratricopeptide repeat domain"/>
    <property type="match status" value="5"/>
</dbReference>
<feature type="repeat" description="PPR" evidence="3">
    <location>
        <begin position="296"/>
        <end position="326"/>
    </location>
</feature>
<dbReference type="InterPro" id="IPR046848">
    <property type="entry name" value="E_motif"/>
</dbReference>
<dbReference type="PROSITE" id="PS51375">
    <property type="entry name" value="PPR"/>
    <property type="match status" value="5"/>
</dbReference>
<evidence type="ECO:0000256" key="1">
    <source>
        <dbReference type="ARBA" id="ARBA00022737"/>
    </source>
</evidence>
<gene>
    <name evidence="4" type="ORF">CASFOL_019439</name>
</gene>
<name>A0ABD3D4C5_9LAMI</name>
<reference evidence="5" key="1">
    <citation type="journal article" date="2024" name="IScience">
        <title>Strigolactones Initiate the Formation of Haustorium-like Structures in Castilleja.</title>
        <authorList>
            <person name="Buerger M."/>
            <person name="Peterson D."/>
            <person name="Chory J."/>
        </authorList>
    </citation>
    <scope>NUCLEOTIDE SEQUENCE [LARGE SCALE GENOMIC DNA]</scope>
</reference>
<keyword evidence="1" id="KW-0677">Repeat</keyword>
<dbReference type="PANTHER" id="PTHR47926:SF500">
    <property type="entry name" value="REPEAT-CONTAINING PROTEIN, PUTATIVE-RELATED"/>
    <property type="match status" value="1"/>
</dbReference>
<dbReference type="FunFam" id="1.25.40.10:FF:000277">
    <property type="entry name" value="Pentatricopeptide repeat-containing protein, mitochondrial"/>
    <property type="match status" value="1"/>
</dbReference>
<feature type="repeat" description="PPR" evidence="3">
    <location>
        <begin position="168"/>
        <end position="202"/>
    </location>
</feature>
<dbReference type="InterPro" id="IPR002885">
    <property type="entry name" value="PPR_rpt"/>
</dbReference>
<evidence type="ECO:0000313" key="4">
    <source>
        <dbReference type="EMBL" id="KAL3637140.1"/>
    </source>
</evidence>
<dbReference type="Pfam" id="PF01535">
    <property type="entry name" value="PPR"/>
    <property type="match status" value="3"/>
</dbReference>
<evidence type="ECO:0008006" key="6">
    <source>
        <dbReference type="Google" id="ProtNLM"/>
    </source>
</evidence>
<dbReference type="InterPro" id="IPR046960">
    <property type="entry name" value="PPR_At4g14850-like_plant"/>
</dbReference>
<protein>
    <recommendedName>
        <fullName evidence="6">Pentatricopeptide repeat-containing protein</fullName>
    </recommendedName>
</protein>
<comment type="caution">
    <text evidence="4">The sequence shown here is derived from an EMBL/GenBank/DDBJ whole genome shotgun (WGS) entry which is preliminary data.</text>
</comment>
<dbReference type="FunFam" id="1.25.40.10:FF:000344">
    <property type="entry name" value="Pentatricopeptide repeat-containing protein"/>
    <property type="match status" value="1"/>
</dbReference>
<dbReference type="GO" id="GO:0016556">
    <property type="term" value="P:mRNA modification"/>
    <property type="evidence" value="ECO:0007669"/>
    <property type="project" value="UniProtKB-ARBA"/>
</dbReference>
<dbReference type="Pfam" id="PF13041">
    <property type="entry name" value="PPR_2"/>
    <property type="match status" value="4"/>
</dbReference>
<feature type="repeat" description="PPR" evidence="3">
    <location>
        <begin position="467"/>
        <end position="501"/>
    </location>
</feature>
<dbReference type="PANTHER" id="PTHR47926">
    <property type="entry name" value="PENTATRICOPEPTIDE REPEAT-CONTAINING PROTEIN"/>
    <property type="match status" value="1"/>
</dbReference>
<evidence type="ECO:0000256" key="2">
    <source>
        <dbReference type="ARBA" id="ARBA00061659"/>
    </source>
</evidence>